<reference evidence="2 3" key="1">
    <citation type="submission" date="2016-03" db="EMBL/GenBank/DDBJ databases">
        <title>Niastella vici sp. nov., isolated from farmland soil.</title>
        <authorList>
            <person name="Chen L."/>
            <person name="Wang D."/>
            <person name="Yang S."/>
            <person name="Wang G."/>
        </authorList>
    </citation>
    <scope>NUCLEOTIDE SEQUENCE [LARGE SCALE GENOMIC DNA]</scope>
    <source>
        <strain evidence="2 3">DJ57</strain>
    </source>
</reference>
<sequence>MAHVRTKYIVYNHSGGGVRHHHFTSSNNITAETNDNYPGTTNSSPGSHTANGWPSLPFGGFNLPFAFMSVHGTADGNLLYTSSGNRTFPVGSSDVDVLVVYAPQGGIGGPGGPGVWVDAFNVDTGDFSDDLHFITILTPPTPPDNVDTAKTTFANQEGEVSSLAAEHIRASATIDGGVPFVEWKRIIPVETISTDADFNLAQNETGEIWFAFYQRIPPSRDIVSIIERIEYSLGKWVIDDYCGTPWPHPVGPPGPAFRINIDDRILKTLPPEQQKMLKAYMDEYPAVAQSAYNQMKNATGILKNVASVLTKANVGK</sequence>
<evidence type="ECO:0000313" key="3">
    <source>
        <dbReference type="Proteomes" id="UP000192796"/>
    </source>
</evidence>
<accession>A0A1V9G078</accession>
<dbReference type="EMBL" id="LVYD01000043">
    <property type="protein sequence ID" value="OQP64021.1"/>
    <property type="molecule type" value="Genomic_DNA"/>
</dbReference>
<proteinExistence type="predicted"/>
<evidence type="ECO:0000313" key="2">
    <source>
        <dbReference type="EMBL" id="OQP64021.1"/>
    </source>
</evidence>
<feature type="region of interest" description="Disordered" evidence="1">
    <location>
        <begin position="28"/>
        <end position="51"/>
    </location>
</feature>
<dbReference type="OrthoDB" id="9830289at2"/>
<gene>
    <name evidence="2" type="ORF">A3860_21620</name>
</gene>
<name>A0A1V9G078_9BACT</name>
<evidence type="ECO:0000256" key="1">
    <source>
        <dbReference type="SAM" id="MobiDB-lite"/>
    </source>
</evidence>
<dbReference type="STRING" id="1703345.A3860_21620"/>
<protein>
    <submittedName>
        <fullName evidence="2">Uncharacterized protein</fullName>
    </submittedName>
</protein>
<comment type="caution">
    <text evidence="2">The sequence shown here is derived from an EMBL/GenBank/DDBJ whole genome shotgun (WGS) entry which is preliminary data.</text>
</comment>
<organism evidence="2 3">
    <name type="scientific">Niastella vici</name>
    <dbReference type="NCBI Taxonomy" id="1703345"/>
    <lineage>
        <taxon>Bacteria</taxon>
        <taxon>Pseudomonadati</taxon>
        <taxon>Bacteroidota</taxon>
        <taxon>Chitinophagia</taxon>
        <taxon>Chitinophagales</taxon>
        <taxon>Chitinophagaceae</taxon>
        <taxon>Niastella</taxon>
    </lineage>
</organism>
<dbReference type="Proteomes" id="UP000192796">
    <property type="component" value="Unassembled WGS sequence"/>
</dbReference>
<dbReference type="AlphaFoldDB" id="A0A1V9G078"/>
<dbReference type="RefSeq" id="WP_081147202.1">
    <property type="nucleotide sequence ID" value="NZ_LVYD01000043.1"/>
</dbReference>
<keyword evidence="3" id="KW-1185">Reference proteome</keyword>